<dbReference type="SUPFAM" id="SSF53335">
    <property type="entry name" value="S-adenosyl-L-methionine-dependent methyltransferases"/>
    <property type="match status" value="1"/>
</dbReference>
<evidence type="ECO:0000313" key="2">
    <source>
        <dbReference type="Proteomes" id="UP000325641"/>
    </source>
</evidence>
<dbReference type="KEGG" id="bbet:F8237_26815"/>
<dbReference type="CDD" id="cd02440">
    <property type="entry name" value="AdoMet_MTases"/>
    <property type="match status" value="1"/>
</dbReference>
<dbReference type="OrthoDB" id="174925at2"/>
<dbReference type="InterPro" id="IPR029063">
    <property type="entry name" value="SAM-dependent_MTases_sf"/>
</dbReference>
<gene>
    <name evidence="1" type="ORF">F8237_26815</name>
</gene>
<protein>
    <submittedName>
        <fullName evidence="1">Class I SAM-dependent methyltransferase</fullName>
    </submittedName>
</protein>
<keyword evidence="1" id="KW-0489">Methyltransferase</keyword>
<dbReference type="AlphaFoldDB" id="A0A5P6PBJ7"/>
<evidence type="ECO:0000313" key="1">
    <source>
        <dbReference type="EMBL" id="QFI75691.1"/>
    </source>
</evidence>
<dbReference type="GO" id="GO:0032259">
    <property type="term" value="P:methylation"/>
    <property type="evidence" value="ECO:0007669"/>
    <property type="project" value="UniProtKB-KW"/>
</dbReference>
<dbReference type="RefSeq" id="WP_151649233.1">
    <property type="nucleotide sequence ID" value="NZ_CP044543.1"/>
</dbReference>
<keyword evidence="1" id="KW-0808">Transferase</keyword>
<proteinExistence type="predicted"/>
<organism evidence="1 2">
    <name type="scientific">Bradyrhizobium betae</name>
    <dbReference type="NCBI Taxonomy" id="244734"/>
    <lineage>
        <taxon>Bacteria</taxon>
        <taxon>Pseudomonadati</taxon>
        <taxon>Pseudomonadota</taxon>
        <taxon>Alphaproteobacteria</taxon>
        <taxon>Hyphomicrobiales</taxon>
        <taxon>Nitrobacteraceae</taxon>
        <taxon>Bradyrhizobium</taxon>
    </lineage>
</organism>
<dbReference type="Proteomes" id="UP000325641">
    <property type="component" value="Chromosome"/>
</dbReference>
<dbReference type="EMBL" id="CP044543">
    <property type="protein sequence ID" value="QFI75691.1"/>
    <property type="molecule type" value="Genomic_DNA"/>
</dbReference>
<reference evidence="2" key="1">
    <citation type="submission" date="2019-10" db="EMBL/GenBank/DDBJ databases">
        <title>Complete Genome Sequence of Bradyrhizobium betae type strain PL7HG1T.</title>
        <authorList>
            <person name="Bromfield E.S.P."/>
            <person name="Cloutier S."/>
        </authorList>
    </citation>
    <scope>NUCLEOTIDE SEQUENCE [LARGE SCALE GENOMIC DNA]</scope>
    <source>
        <strain evidence="2">PL7HG1</strain>
    </source>
</reference>
<dbReference type="Gene3D" id="3.40.50.150">
    <property type="entry name" value="Vaccinia Virus protein VP39"/>
    <property type="match status" value="1"/>
</dbReference>
<dbReference type="Pfam" id="PF13578">
    <property type="entry name" value="Methyltransf_24"/>
    <property type="match status" value="1"/>
</dbReference>
<sequence length="207" mass="23591">MTDSSARQAQLRARVLELARASDPYAHIYAGKEFRRDYVAARTLAWSVLFKDLRDTTGRVLEIGSKEGRSAIFWLEFFAGAHLTCIDLFHDEDSERFDLNLVAYGMRLRKIAGTSIKALGVLREENAVFDFIYVDGSHQRDDVMIDCLGAWRLLREGGVMLMDDYTWKPDNPDAERVAPAVDVFLAWHGDAEVILRSHQVAVRKRRA</sequence>
<accession>A0A5P6PBJ7</accession>
<dbReference type="GO" id="GO:0008168">
    <property type="term" value="F:methyltransferase activity"/>
    <property type="evidence" value="ECO:0007669"/>
    <property type="project" value="UniProtKB-KW"/>
</dbReference>
<name>A0A5P6PBJ7_9BRAD</name>